<evidence type="ECO:0000313" key="2">
    <source>
        <dbReference type="EMBL" id="CAE7883903.1"/>
    </source>
</evidence>
<feature type="transmembrane region" description="Helical" evidence="1">
    <location>
        <begin position="107"/>
        <end position="124"/>
    </location>
</feature>
<dbReference type="EMBL" id="CAJNJA010064715">
    <property type="protein sequence ID" value="CAE7883903.1"/>
    <property type="molecule type" value="Genomic_DNA"/>
</dbReference>
<comment type="caution">
    <text evidence="2">The sequence shown here is derived from an EMBL/GenBank/DDBJ whole genome shotgun (WGS) entry which is preliminary data.</text>
</comment>
<feature type="transmembrane region" description="Helical" evidence="1">
    <location>
        <begin position="130"/>
        <end position="150"/>
    </location>
</feature>
<proteinExistence type="predicted"/>
<keyword evidence="1" id="KW-0472">Membrane</keyword>
<evidence type="ECO:0000256" key="1">
    <source>
        <dbReference type="SAM" id="Phobius"/>
    </source>
</evidence>
<evidence type="ECO:0000313" key="3">
    <source>
        <dbReference type="Proteomes" id="UP000601435"/>
    </source>
</evidence>
<feature type="non-terminal residue" evidence="2">
    <location>
        <position position="166"/>
    </location>
</feature>
<gene>
    <name evidence="2" type="primary">Ammecr1l</name>
    <name evidence="2" type="ORF">SNEC2469_LOCUS29121</name>
</gene>
<keyword evidence="1" id="KW-0812">Transmembrane</keyword>
<keyword evidence="3" id="KW-1185">Reference proteome</keyword>
<organism evidence="2 3">
    <name type="scientific">Symbiodinium necroappetens</name>
    <dbReference type="NCBI Taxonomy" id="1628268"/>
    <lineage>
        <taxon>Eukaryota</taxon>
        <taxon>Sar</taxon>
        <taxon>Alveolata</taxon>
        <taxon>Dinophyceae</taxon>
        <taxon>Suessiales</taxon>
        <taxon>Symbiodiniaceae</taxon>
        <taxon>Symbiodinium</taxon>
    </lineage>
</organism>
<reference evidence="2" key="1">
    <citation type="submission" date="2021-02" db="EMBL/GenBank/DDBJ databases">
        <authorList>
            <person name="Dougan E. K."/>
            <person name="Rhodes N."/>
            <person name="Thang M."/>
            <person name="Chan C."/>
        </authorList>
    </citation>
    <scope>NUCLEOTIDE SEQUENCE</scope>
</reference>
<dbReference type="AlphaFoldDB" id="A0A813AX15"/>
<accession>A0A813AX15</accession>
<keyword evidence="1" id="KW-1133">Transmembrane helix</keyword>
<dbReference type="Proteomes" id="UP000601435">
    <property type="component" value="Unassembled WGS sequence"/>
</dbReference>
<protein>
    <submittedName>
        <fullName evidence="2">Ammecr1l protein</fullName>
    </submittedName>
</protein>
<sequence>QGLLVCPDSAVLKALAAKEGVELPEEDDSKGPAALTELRRREMMMQQMHLGQQRQRMQQIHQWQAHPHYTAPPILPEPRKGKVVVPPAPTRFYDELEYPDKKKASRGLAAVAVGALSGFVASILKPCSAYYLVWSFLACHLALIVLLHGYGYGREWALLLLCAAWA</sequence>
<name>A0A813AX15_9DINO</name>
<dbReference type="OrthoDB" id="433693at2759"/>